<gene>
    <name evidence="1" type="ORF">DFQ27_004762</name>
</gene>
<keyword evidence="2" id="KW-1185">Reference proteome</keyword>
<comment type="caution">
    <text evidence="1">The sequence shown here is derived from an EMBL/GenBank/DDBJ whole genome shotgun (WGS) entry which is preliminary data.</text>
</comment>
<dbReference type="AlphaFoldDB" id="A0A9P6U3Y1"/>
<dbReference type="EMBL" id="JAAAJB010000333">
    <property type="protein sequence ID" value="KAG0258215.1"/>
    <property type="molecule type" value="Genomic_DNA"/>
</dbReference>
<sequence>MPDPHDPAHQLAPALAIASPELYPEYYISKLTEQNQLYQSMWMRLFLRQRVTPEELEQMRIIVAKYGHHIRFLTIRSVAAFRMFEPVCLHLQALYLRFDWDWVKSFTMETIAQVKHDVQSFARRQAPTLVSLHVHMGLGNTEDLRQTIQLAGRERWRHFDAILEDDDYAMLPSLLPNVESGIFSLQSVKTLHTPLPLPHLRLRELELQVSQFDPLAFTAILQSFPNLQRLVVRDMFVGTTLDMCRDRIGSMLLIGRRALKPIQVAQIVLMLPDLLLIDCHELDADCWAALDQCCPRLVYPRRS</sequence>
<proteinExistence type="predicted"/>
<dbReference type="Proteomes" id="UP000807716">
    <property type="component" value="Unassembled WGS sequence"/>
</dbReference>
<evidence type="ECO:0000313" key="1">
    <source>
        <dbReference type="EMBL" id="KAG0258215.1"/>
    </source>
</evidence>
<dbReference type="OrthoDB" id="2435728at2759"/>
<reference evidence="1" key="1">
    <citation type="journal article" date="2020" name="Fungal Divers.">
        <title>Resolving the Mortierellaceae phylogeny through synthesis of multi-gene phylogenetics and phylogenomics.</title>
        <authorList>
            <person name="Vandepol N."/>
            <person name="Liber J."/>
            <person name="Desiro A."/>
            <person name="Na H."/>
            <person name="Kennedy M."/>
            <person name="Barry K."/>
            <person name="Grigoriev I.V."/>
            <person name="Miller A.N."/>
            <person name="O'Donnell K."/>
            <person name="Stajich J.E."/>
            <person name="Bonito G."/>
        </authorList>
    </citation>
    <scope>NUCLEOTIDE SEQUENCE</scope>
    <source>
        <strain evidence="1">BC1065</strain>
    </source>
</reference>
<name>A0A9P6U3Y1_9FUNG</name>
<accession>A0A9P6U3Y1</accession>
<protein>
    <submittedName>
        <fullName evidence="1">Uncharacterized protein</fullName>
    </submittedName>
</protein>
<evidence type="ECO:0000313" key="2">
    <source>
        <dbReference type="Proteomes" id="UP000807716"/>
    </source>
</evidence>
<dbReference type="InterPro" id="IPR032675">
    <property type="entry name" value="LRR_dom_sf"/>
</dbReference>
<dbReference type="Gene3D" id="3.80.10.10">
    <property type="entry name" value="Ribonuclease Inhibitor"/>
    <property type="match status" value="1"/>
</dbReference>
<organism evidence="1 2">
    <name type="scientific">Actinomortierella ambigua</name>
    <dbReference type="NCBI Taxonomy" id="1343610"/>
    <lineage>
        <taxon>Eukaryota</taxon>
        <taxon>Fungi</taxon>
        <taxon>Fungi incertae sedis</taxon>
        <taxon>Mucoromycota</taxon>
        <taxon>Mortierellomycotina</taxon>
        <taxon>Mortierellomycetes</taxon>
        <taxon>Mortierellales</taxon>
        <taxon>Mortierellaceae</taxon>
        <taxon>Actinomortierella</taxon>
    </lineage>
</organism>